<feature type="binding site" evidence="11">
    <location>
        <position position="100"/>
    </location>
    <ligand>
        <name>Zn(2+)</name>
        <dbReference type="ChEBI" id="CHEBI:29105"/>
    </ligand>
</feature>
<dbReference type="GO" id="GO:0046872">
    <property type="term" value="F:metal ion binding"/>
    <property type="evidence" value="ECO:0007669"/>
    <property type="project" value="UniProtKB-KW"/>
</dbReference>
<keyword evidence="11" id="KW-0862">Zinc</keyword>
<evidence type="ECO:0000256" key="6">
    <source>
        <dbReference type="ARBA" id="ARBA00022801"/>
    </source>
</evidence>
<dbReference type="Pfam" id="PF08645">
    <property type="entry name" value="PNK3P"/>
    <property type="match status" value="1"/>
</dbReference>
<dbReference type="Gene3D" id="3.40.50.1000">
    <property type="entry name" value="HAD superfamily/HAD-like"/>
    <property type="match status" value="1"/>
</dbReference>
<protein>
    <recommendedName>
        <fullName evidence="8 9">D,D-heptose 1,7-bisphosphate phosphatase</fullName>
        <ecNumber evidence="9">3.1.3.-</ecNumber>
    </recommendedName>
</protein>
<dbReference type="AlphaFoldDB" id="A0A1H3HAG0"/>
<keyword evidence="4 9" id="KW-0963">Cytoplasm</keyword>
<dbReference type="Proteomes" id="UP000198935">
    <property type="component" value="Unassembled WGS sequence"/>
</dbReference>
<evidence type="ECO:0000256" key="3">
    <source>
        <dbReference type="ARBA" id="ARBA00011245"/>
    </source>
</evidence>
<evidence type="ECO:0000313" key="13">
    <source>
        <dbReference type="Proteomes" id="UP000198935"/>
    </source>
</evidence>
<organism evidence="12 13">
    <name type="scientific">Evansella caseinilytica</name>
    <dbReference type="NCBI Taxonomy" id="1503961"/>
    <lineage>
        <taxon>Bacteria</taxon>
        <taxon>Bacillati</taxon>
        <taxon>Bacillota</taxon>
        <taxon>Bacilli</taxon>
        <taxon>Bacillales</taxon>
        <taxon>Bacillaceae</taxon>
        <taxon>Evansella</taxon>
    </lineage>
</organism>
<feature type="binding site" evidence="11">
    <location>
        <position position="128"/>
    </location>
    <ligand>
        <name>Mg(2+)</name>
        <dbReference type="ChEBI" id="CHEBI:18420"/>
    </ligand>
</feature>
<keyword evidence="5 11" id="KW-0479">Metal-binding</keyword>
<feature type="binding site" evidence="11">
    <location>
        <position position="90"/>
    </location>
    <ligand>
        <name>Zn(2+)</name>
        <dbReference type="ChEBI" id="CHEBI:29105"/>
    </ligand>
</feature>
<evidence type="ECO:0000256" key="5">
    <source>
        <dbReference type="ARBA" id="ARBA00022723"/>
    </source>
</evidence>
<reference evidence="13" key="1">
    <citation type="submission" date="2016-10" db="EMBL/GenBank/DDBJ databases">
        <authorList>
            <person name="Varghese N."/>
            <person name="Submissions S."/>
        </authorList>
    </citation>
    <scope>NUCLEOTIDE SEQUENCE [LARGE SCALE GENOMIC DNA]</scope>
    <source>
        <strain evidence="13">SP</strain>
    </source>
</reference>
<dbReference type="InterPro" id="IPR004446">
    <property type="entry name" value="Heptose_bisP_phosphatase"/>
</dbReference>
<evidence type="ECO:0000313" key="12">
    <source>
        <dbReference type="EMBL" id="SDY12486.1"/>
    </source>
</evidence>
<dbReference type="InterPro" id="IPR006549">
    <property type="entry name" value="HAD-SF_hydro_IIIA"/>
</dbReference>
<comment type="subcellular location">
    <subcellularLocation>
        <location evidence="2 9">Cytoplasm</location>
    </subcellularLocation>
</comment>
<feature type="binding site" evidence="11">
    <location>
        <position position="98"/>
    </location>
    <ligand>
        <name>Zn(2+)</name>
        <dbReference type="ChEBI" id="CHEBI:29105"/>
    </ligand>
</feature>
<evidence type="ECO:0000256" key="10">
    <source>
        <dbReference type="PIRSR" id="PIRSR004682-1"/>
    </source>
</evidence>
<dbReference type="InterPro" id="IPR023214">
    <property type="entry name" value="HAD_sf"/>
</dbReference>
<keyword evidence="6 9" id="KW-0378">Hydrolase</keyword>
<sequence length="168" mass="19365">MKIAFLDRDGTIIKDYPDERWTAIHSPEFVKGAVNTLKTVISKDYEIIIITNQYIIHEGFITFGQYEEVTAKMLKELTKQQVQVLDIFYCPHGRNEGCDCLKPRDGMIRMALEKYPEINLKESFIVGDSRADVELAANLNIRGFGIRIDYRGKNIETLNDITELPDYL</sequence>
<feature type="binding site" evidence="11">
    <location>
        <position position="7"/>
    </location>
    <ligand>
        <name>Mg(2+)</name>
        <dbReference type="ChEBI" id="CHEBI:18420"/>
    </ligand>
</feature>
<keyword evidence="11" id="KW-0460">Magnesium</keyword>
<dbReference type="EC" id="3.1.3.-" evidence="9"/>
<evidence type="ECO:0000256" key="8">
    <source>
        <dbReference type="ARBA" id="ARBA00031828"/>
    </source>
</evidence>
<dbReference type="GO" id="GO:0016791">
    <property type="term" value="F:phosphatase activity"/>
    <property type="evidence" value="ECO:0007669"/>
    <property type="project" value="InterPro"/>
</dbReference>
<evidence type="ECO:0000256" key="4">
    <source>
        <dbReference type="ARBA" id="ARBA00022490"/>
    </source>
</evidence>
<dbReference type="InterPro" id="IPR036412">
    <property type="entry name" value="HAD-like_sf"/>
</dbReference>
<evidence type="ECO:0000256" key="7">
    <source>
        <dbReference type="ARBA" id="ARBA00023277"/>
    </source>
</evidence>
<name>A0A1H3HAG0_9BACI</name>
<evidence type="ECO:0000256" key="11">
    <source>
        <dbReference type="PIRSR" id="PIRSR004682-4"/>
    </source>
</evidence>
<evidence type="ECO:0000256" key="2">
    <source>
        <dbReference type="ARBA" id="ARBA00004496"/>
    </source>
</evidence>
<feature type="active site" description="Proton donor" evidence="10">
    <location>
        <position position="9"/>
    </location>
</feature>
<dbReference type="PANTHER" id="PTHR42891:SF1">
    <property type="entry name" value="D-GLYCERO-BETA-D-MANNO-HEPTOSE-1,7-BISPHOSPHATE 7-PHOSPHATASE"/>
    <property type="match status" value="1"/>
</dbReference>
<dbReference type="OrthoDB" id="9801899at2"/>
<dbReference type="GO" id="GO:0005737">
    <property type="term" value="C:cytoplasm"/>
    <property type="evidence" value="ECO:0007669"/>
    <property type="project" value="UniProtKB-SubCell"/>
</dbReference>
<feature type="binding site" evidence="11">
    <location>
        <position position="9"/>
    </location>
    <ligand>
        <name>Mg(2+)</name>
        <dbReference type="ChEBI" id="CHEBI:18420"/>
    </ligand>
</feature>
<feature type="binding site" evidence="11">
    <location>
        <position position="92"/>
    </location>
    <ligand>
        <name>Zn(2+)</name>
        <dbReference type="ChEBI" id="CHEBI:29105"/>
    </ligand>
</feature>
<dbReference type="EMBL" id="FNPI01000001">
    <property type="protein sequence ID" value="SDY12486.1"/>
    <property type="molecule type" value="Genomic_DNA"/>
</dbReference>
<proteinExistence type="inferred from homology"/>
<dbReference type="STRING" id="1503961.SAMN05421736_101435"/>
<comment type="subunit">
    <text evidence="3">Monomer.</text>
</comment>
<dbReference type="NCBIfam" id="TIGR01662">
    <property type="entry name" value="HAD-SF-IIIA"/>
    <property type="match status" value="1"/>
</dbReference>
<dbReference type="PIRSF" id="PIRSF004682">
    <property type="entry name" value="GmhB"/>
    <property type="match status" value="1"/>
</dbReference>
<dbReference type="NCBIfam" id="TIGR01656">
    <property type="entry name" value="Histidinol-ppas"/>
    <property type="match status" value="1"/>
</dbReference>
<dbReference type="GO" id="GO:0005975">
    <property type="term" value="P:carbohydrate metabolic process"/>
    <property type="evidence" value="ECO:0007669"/>
    <property type="project" value="InterPro"/>
</dbReference>
<dbReference type="PANTHER" id="PTHR42891">
    <property type="entry name" value="D-GLYCERO-BETA-D-MANNO-HEPTOSE-1,7-BISPHOSPHATE 7-PHOSPHATASE"/>
    <property type="match status" value="1"/>
</dbReference>
<comment type="similarity">
    <text evidence="9">Belongs to the gmhB family.</text>
</comment>
<evidence type="ECO:0000256" key="9">
    <source>
        <dbReference type="PIRNR" id="PIRNR004682"/>
    </source>
</evidence>
<feature type="active site" description="Nucleophile" evidence="10">
    <location>
        <position position="7"/>
    </location>
</feature>
<dbReference type="InterPro" id="IPR013954">
    <property type="entry name" value="PNK3P"/>
</dbReference>
<comment type="cofactor">
    <cofactor evidence="1 11">
        <name>Mg(2+)</name>
        <dbReference type="ChEBI" id="CHEBI:18420"/>
    </cofactor>
</comment>
<dbReference type="SUPFAM" id="SSF56784">
    <property type="entry name" value="HAD-like"/>
    <property type="match status" value="1"/>
</dbReference>
<comment type="cofactor">
    <cofactor evidence="11">
        <name>Zn(2+)</name>
        <dbReference type="ChEBI" id="CHEBI:29105"/>
    </cofactor>
</comment>
<evidence type="ECO:0000256" key="1">
    <source>
        <dbReference type="ARBA" id="ARBA00001946"/>
    </source>
</evidence>
<dbReference type="InterPro" id="IPR006543">
    <property type="entry name" value="Histidinol-phos"/>
</dbReference>
<keyword evidence="7 9" id="KW-0119">Carbohydrate metabolism</keyword>
<keyword evidence="13" id="KW-1185">Reference proteome</keyword>
<gene>
    <name evidence="12" type="ORF">SAMN05421736_101435</name>
</gene>
<accession>A0A1H3HAG0</accession>